<evidence type="ECO:0000259" key="1">
    <source>
        <dbReference type="Pfam" id="PF12680"/>
    </source>
</evidence>
<dbReference type="InterPro" id="IPR032710">
    <property type="entry name" value="NTF2-like_dom_sf"/>
</dbReference>
<dbReference type="InterPro" id="IPR037401">
    <property type="entry name" value="SnoaL-like"/>
</dbReference>
<feature type="domain" description="SnoaL-like" evidence="1">
    <location>
        <begin position="9"/>
        <end position="112"/>
    </location>
</feature>
<gene>
    <name evidence="2" type="ORF">V6X73_08170</name>
</gene>
<reference evidence="2 3" key="1">
    <citation type="submission" date="2024-02" db="EMBL/GenBank/DDBJ databases">
        <title>New especies of Spiribacter isolated from saline water.</title>
        <authorList>
            <person name="Leon M.J."/>
            <person name="De La Haba R."/>
            <person name="Sanchez-Porro C."/>
            <person name="Ventosa A."/>
        </authorList>
    </citation>
    <scope>NUCLEOTIDE SEQUENCE [LARGE SCALE GENOMIC DNA]</scope>
    <source>
        <strain evidence="3">ag22IC6-390</strain>
    </source>
</reference>
<sequence>MSALARYADFFASLTPADLDRLDTVFVENARFEDPFNAVTGLAGIRAVFEHMFANCAEARFEVLECVDDASASVGYIQWRFHFRLKRDRHPRQPVVGVSRVVLASDGRVREHVDYWDAAGGLYAQFPVVGGLMRWLRRRLEVPGSA</sequence>
<dbReference type="SUPFAM" id="SSF54427">
    <property type="entry name" value="NTF2-like"/>
    <property type="match status" value="1"/>
</dbReference>
<evidence type="ECO:0000313" key="2">
    <source>
        <dbReference type="EMBL" id="MEX0469699.1"/>
    </source>
</evidence>
<accession>A0ABV3TDJ4</accession>
<dbReference type="EMBL" id="JBAKFM010000004">
    <property type="protein sequence ID" value="MEX0469699.1"/>
    <property type="molecule type" value="Genomic_DNA"/>
</dbReference>
<proteinExistence type="predicted"/>
<protein>
    <submittedName>
        <fullName evidence="2">Nuclear transport factor 2 family protein</fullName>
    </submittedName>
</protein>
<name>A0ABV3TDJ4_9GAMM</name>
<dbReference type="Gene3D" id="3.10.450.50">
    <property type="match status" value="1"/>
</dbReference>
<evidence type="ECO:0000313" key="3">
    <source>
        <dbReference type="Proteomes" id="UP001556709"/>
    </source>
</evidence>
<keyword evidence="3" id="KW-1185">Reference proteome</keyword>
<dbReference type="RefSeq" id="WP_367959403.1">
    <property type="nucleotide sequence ID" value="NZ_JBAKFK010000004.1"/>
</dbReference>
<organism evidence="2 3">
    <name type="scientific">Spiribacter pallidus</name>
    <dbReference type="NCBI Taxonomy" id="1987936"/>
    <lineage>
        <taxon>Bacteria</taxon>
        <taxon>Pseudomonadati</taxon>
        <taxon>Pseudomonadota</taxon>
        <taxon>Gammaproteobacteria</taxon>
        <taxon>Chromatiales</taxon>
        <taxon>Ectothiorhodospiraceae</taxon>
        <taxon>Spiribacter</taxon>
    </lineage>
</organism>
<comment type="caution">
    <text evidence="2">The sequence shown here is derived from an EMBL/GenBank/DDBJ whole genome shotgun (WGS) entry which is preliminary data.</text>
</comment>
<dbReference type="Pfam" id="PF12680">
    <property type="entry name" value="SnoaL_2"/>
    <property type="match status" value="1"/>
</dbReference>
<dbReference type="Proteomes" id="UP001556709">
    <property type="component" value="Unassembled WGS sequence"/>
</dbReference>